<sequence length="400" mass="43520">MLISQAFKPELLRLLNELPEEAWTHNLWRQTLYKELEAGRCTEDEVSAFEREGVAAVRCAVRGVFDGIPSRFGDTHMKRRGRRSSPENRIRSTRIVGIRYVRRHALDPFISQLVSPGARTTLLYLIARCGKLRIFKKQTCLVASDLGIAQRTVQAHYAALEKAGYIVRGAVDPKTGATPIRLTEAVEPPRFKCAGAPITSLHETGALESAPTKPIKEESKTSYAGAVNTGEPASGSRSAGQLTARKPGAELSAPAQPRAPALGVEEMLDRAFRQDRETQRDSSQSGNAVVTEFDRHLSAILVSIACSHSERQTQRRSSQHGTPMSTGMDSAGPREEEGRGSSKKVLSRARSETAQAAASGTRRAIGTLPRDHRTASSGPRYPHTGEAPSESGKGPTSRYT</sequence>
<name>A0A0C6G2D7_9HYPH</name>
<dbReference type="AlphaFoldDB" id="A0A0C6G2D7"/>
<organism evidence="2 3">
    <name type="scientific">Methylobacterium aquaticum</name>
    <dbReference type="NCBI Taxonomy" id="270351"/>
    <lineage>
        <taxon>Bacteria</taxon>
        <taxon>Pseudomonadati</taxon>
        <taxon>Pseudomonadota</taxon>
        <taxon>Alphaproteobacteria</taxon>
        <taxon>Hyphomicrobiales</taxon>
        <taxon>Methylobacteriaceae</taxon>
        <taxon>Methylobacterium</taxon>
    </lineage>
</organism>
<protein>
    <submittedName>
        <fullName evidence="2">Uncharacterized protein</fullName>
    </submittedName>
</protein>
<feature type="region of interest" description="Disordered" evidence="1">
    <location>
        <begin position="202"/>
        <end position="261"/>
    </location>
</feature>
<keyword evidence="2" id="KW-0614">Plasmid</keyword>
<proteinExistence type="predicted"/>
<evidence type="ECO:0000313" key="2">
    <source>
        <dbReference type="EMBL" id="BAQ50250.1"/>
    </source>
</evidence>
<geneLocation type="plasmid" evidence="3">
    <name>pMaq22A_2p DNA</name>
</geneLocation>
<feature type="region of interest" description="Disordered" evidence="1">
    <location>
        <begin position="308"/>
        <end position="400"/>
    </location>
</feature>
<reference evidence="2 3" key="1">
    <citation type="journal article" date="2015" name="Genome Announc.">
        <title>Complete Genome Sequence of Methylobacterium aquaticum Strain 22A, Isolated from Racomitrium japonicum Moss.</title>
        <authorList>
            <person name="Tani A."/>
            <person name="Ogura Y."/>
            <person name="Hayashi T."/>
            <person name="Kimbara K."/>
        </authorList>
    </citation>
    <scope>NUCLEOTIDE SEQUENCE [LARGE SCALE GENOMIC DNA]</scope>
    <source>
        <strain evidence="2 3">MA-22A</strain>
        <plasmid evidence="3">Plasmid pMaq22A_2p DNA</plasmid>
    </source>
</reference>
<feature type="compositionally biased region" description="Polar residues" evidence="1">
    <location>
        <begin position="315"/>
        <end position="328"/>
    </location>
</feature>
<accession>A0A0C6G2D7</accession>
<dbReference type="PATRIC" id="fig|270351.10.peg.7436"/>
<dbReference type="EMBL" id="AP014706">
    <property type="protein sequence ID" value="BAQ50250.1"/>
    <property type="molecule type" value="Genomic_DNA"/>
</dbReference>
<dbReference type="Proteomes" id="UP000061432">
    <property type="component" value="Plasmid pMaq22A_2p"/>
</dbReference>
<dbReference type="KEGG" id="maqu:Maq22A_2p42605"/>
<evidence type="ECO:0000256" key="1">
    <source>
        <dbReference type="SAM" id="MobiDB-lite"/>
    </source>
</evidence>
<gene>
    <name evidence="2" type="ORF">Maq22A_2p42605</name>
</gene>
<reference evidence="3" key="2">
    <citation type="submission" date="2015-01" db="EMBL/GenBank/DDBJ databases">
        <title>Complete genome sequence of Methylobacterium aquaticum strain 22A.</title>
        <authorList>
            <person name="Tani A."/>
            <person name="Ogura Y."/>
            <person name="Hayashi T."/>
        </authorList>
    </citation>
    <scope>NUCLEOTIDE SEQUENCE [LARGE SCALE GENOMIC DNA]</scope>
    <source>
        <strain evidence="3">MA-22A</strain>
        <plasmid evidence="3">Plasmid pMaq22A_2p DNA</plasmid>
    </source>
</reference>
<evidence type="ECO:0000313" key="3">
    <source>
        <dbReference type="Proteomes" id="UP000061432"/>
    </source>
</evidence>